<keyword evidence="2" id="KW-1185">Reference proteome</keyword>
<accession>A0A212R4A7</accession>
<evidence type="ECO:0000313" key="1">
    <source>
        <dbReference type="EMBL" id="SNB66663.1"/>
    </source>
</evidence>
<sequence>MTGQLKPATQQLQDYQKLASRTPGIEGEYDQMQQQLIELTNRRNDLAQREMTAVLGHDAETELEGERFLLIEPLDLPIGPAGSCWASS</sequence>
<dbReference type="AlphaFoldDB" id="A0A212R4A7"/>
<protein>
    <submittedName>
        <fullName evidence="1">Uncharacterized protein</fullName>
    </submittedName>
</protein>
<dbReference type="Proteomes" id="UP000197065">
    <property type="component" value="Unassembled WGS sequence"/>
</dbReference>
<dbReference type="RefSeq" id="WP_088561169.1">
    <property type="nucleotide sequence ID" value="NZ_FYEH01000005.1"/>
</dbReference>
<reference evidence="1 2" key="1">
    <citation type="submission" date="2017-06" db="EMBL/GenBank/DDBJ databases">
        <authorList>
            <person name="Kim H.J."/>
            <person name="Triplett B.A."/>
        </authorList>
    </citation>
    <scope>NUCLEOTIDE SEQUENCE [LARGE SCALE GENOMIC DNA]</scope>
    <source>
        <strain evidence="1 2">B29T1</strain>
    </source>
</reference>
<name>A0A212R4A7_9PROT</name>
<organism evidence="1 2">
    <name type="scientific">Arboricoccus pini</name>
    <dbReference type="NCBI Taxonomy" id="1963835"/>
    <lineage>
        <taxon>Bacteria</taxon>
        <taxon>Pseudomonadati</taxon>
        <taxon>Pseudomonadota</taxon>
        <taxon>Alphaproteobacteria</taxon>
        <taxon>Geminicoccales</taxon>
        <taxon>Geminicoccaceae</taxon>
        <taxon>Arboricoccus</taxon>
    </lineage>
</organism>
<dbReference type="EMBL" id="FYEH01000005">
    <property type="protein sequence ID" value="SNB66663.1"/>
    <property type="molecule type" value="Genomic_DNA"/>
</dbReference>
<proteinExistence type="predicted"/>
<gene>
    <name evidence="1" type="ORF">SAMN07250955_105160</name>
</gene>
<evidence type="ECO:0000313" key="2">
    <source>
        <dbReference type="Proteomes" id="UP000197065"/>
    </source>
</evidence>